<evidence type="ECO:0000256" key="1">
    <source>
        <dbReference type="ARBA" id="ARBA00022484"/>
    </source>
</evidence>
<keyword evidence="7" id="KW-0067">ATP-binding</keyword>
<dbReference type="GO" id="GO:0005524">
    <property type="term" value="F:ATP binding"/>
    <property type="evidence" value="ECO:0007669"/>
    <property type="project" value="UniProtKB-KW"/>
</dbReference>
<evidence type="ECO:0000256" key="11">
    <source>
        <dbReference type="SAM" id="MobiDB-lite"/>
    </source>
</evidence>
<dbReference type="KEGG" id="vg:80538142"/>
<feature type="region of interest" description="Disordered" evidence="11">
    <location>
        <begin position="1274"/>
        <end position="1307"/>
    </location>
</feature>
<dbReference type="RefSeq" id="YP_010799718.1">
    <property type="nucleotide sequence ID" value="NC_076683.1"/>
</dbReference>
<protein>
    <recommendedName>
        <fullName evidence="9">ORF1 protein</fullName>
    </recommendedName>
</protein>
<dbReference type="Pfam" id="PF01443">
    <property type="entry name" value="Viral_helicase1"/>
    <property type="match status" value="1"/>
</dbReference>
<dbReference type="PROSITE" id="PS51471">
    <property type="entry name" value="FE2OG_OXY"/>
    <property type="match status" value="1"/>
</dbReference>
<organism evidence="16 17">
    <name type="scientific">Blueberry green mosaic associated virus</name>
    <dbReference type="NCBI Taxonomy" id="2605718"/>
    <lineage>
        <taxon>Viruses</taxon>
        <taxon>Riboviria</taxon>
        <taxon>Orthornavirae</taxon>
        <taxon>Kitrinoviricota</taxon>
        <taxon>Alsuviricetes</taxon>
        <taxon>Tymovirales</taxon>
        <taxon>Betaflexiviridae</taxon>
        <taxon>Trivirinae</taxon>
        <taxon>Vitivirus</taxon>
        <taxon>Vitivirus vaccinii</taxon>
        <taxon>Vitivirus BGMaV</taxon>
    </lineage>
</organism>
<evidence type="ECO:0000259" key="12">
    <source>
        <dbReference type="PROSITE" id="PS50507"/>
    </source>
</evidence>
<feature type="domain" description="RdRp catalytic" evidence="12">
    <location>
        <begin position="1481"/>
        <end position="1588"/>
    </location>
</feature>
<keyword evidence="1" id="KW-0696">RNA-directed RNA polymerase</keyword>
<dbReference type="GO" id="GO:0003723">
    <property type="term" value="F:RNA binding"/>
    <property type="evidence" value="ECO:0007669"/>
    <property type="project" value="InterPro"/>
</dbReference>
<dbReference type="PROSITE" id="PS51743">
    <property type="entry name" value="ALPHAVIRUS_MT"/>
    <property type="match status" value="1"/>
</dbReference>
<dbReference type="Gene3D" id="2.60.120.590">
    <property type="entry name" value="Alpha-ketoglutarate-dependent dioxygenase AlkB-like"/>
    <property type="match status" value="1"/>
</dbReference>
<dbReference type="SUPFAM" id="SSF52540">
    <property type="entry name" value="P-loop containing nucleoside triphosphate hydrolases"/>
    <property type="match status" value="1"/>
</dbReference>
<dbReference type="SUPFAM" id="SSF56672">
    <property type="entry name" value="DNA/RNA polymerases"/>
    <property type="match status" value="1"/>
</dbReference>
<dbReference type="PROSITE" id="PS51657">
    <property type="entry name" value="PSRV_HELICASE"/>
    <property type="match status" value="1"/>
</dbReference>
<keyword evidence="2" id="KW-0808">Transferase</keyword>
<dbReference type="Pfam" id="PF03171">
    <property type="entry name" value="2OG-FeII_Oxy"/>
    <property type="match status" value="1"/>
</dbReference>
<accession>A0AAF1DAW3</accession>
<evidence type="ECO:0000259" key="13">
    <source>
        <dbReference type="PROSITE" id="PS51471"/>
    </source>
</evidence>
<keyword evidence="5" id="KW-0378">Hydrolase</keyword>
<dbReference type="GO" id="GO:0003724">
    <property type="term" value="F:RNA helicase activity"/>
    <property type="evidence" value="ECO:0007669"/>
    <property type="project" value="UniProtKB-EC"/>
</dbReference>
<dbReference type="GeneID" id="80538142"/>
<evidence type="ECO:0000256" key="10">
    <source>
        <dbReference type="ARBA" id="ARBA00047984"/>
    </source>
</evidence>
<evidence type="ECO:0000256" key="6">
    <source>
        <dbReference type="ARBA" id="ARBA00022806"/>
    </source>
</evidence>
<evidence type="ECO:0000259" key="15">
    <source>
        <dbReference type="PROSITE" id="PS51743"/>
    </source>
</evidence>
<feature type="domain" description="Fe2OG dioxygenase" evidence="13">
    <location>
        <begin position="670"/>
        <end position="760"/>
    </location>
</feature>
<dbReference type="GO" id="GO:0016787">
    <property type="term" value="F:hydrolase activity"/>
    <property type="evidence" value="ECO:0007669"/>
    <property type="project" value="UniProtKB-KW"/>
</dbReference>
<dbReference type="GO" id="GO:0006351">
    <property type="term" value="P:DNA-templated transcription"/>
    <property type="evidence" value="ECO:0007669"/>
    <property type="project" value="InterPro"/>
</dbReference>
<dbReference type="InterPro" id="IPR001788">
    <property type="entry name" value="RNA-dep_RNA_pol_alsuvir"/>
</dbReference>
<dbReference type="InterPro" id="IPR027417">
    <property type="entry name" value="P-loop_NTPase"/>
</dbReference>
<dbReference type="Proteomes" id="UP000831863">
    <property type="component" value="Segment"/>
</dbReference>
<dbReference type="InterPro" id="IPR005123">
    <property type="entry name" value="Oxoglu/Fe-dep_dioxygenase_dom"/>
</dbReference>
<keyword evidence="4" id="KW-0547">Nucleotide-binding</keyword>
<dbReference type="InterPro" id="IPR007094">
    <property type="entry name" value="RNA-dir_pol_PSvirus"/>
</dbReference>
<comment type="catalytic activity">
    <reaction evidence="10">
        <text>ATP + H2O = ADP + phosphate + H(+)</text>
        <dbReference type="Rhea" id="RHEA:13065"/>
        <dbReference type="ChEBI" id="CHEBI:15377"/>
        <dbReference type="ChEBI" id="CHEBI:15378"/>
        <dbReference type="ChEBI" id="CHEBI:30616"/>
        <dbReference type="ChEBI" id="CHEBI:43474"/>
        <dbReference type="ChEBI" id="CHEBI:456216"/>
        <dbReference type="EC" id="3.6.4.13"/>
    </reaction>
</comment>
<keyword evidence="17" id="KW-1185">Reference proteome</keyword>
<evidence type="ECO:0000256" key="5">
    <source>
        <dbReference type="ARBA" id="ARBA00022801"/>
    </source>
</evidence>
<dbReference type="PROSITE" id="PS50507">
    <property type="entry name" value="RDRP_SSRNA_POS"/>
    <property type="match status" value="1"/>
</dbReference>
<dbReference type="GO" id="GO:0016556">
    <property type="term" value="P:mRNA modification"/>
    <property type="evidence" value="ECO:0007669"/>
    <property type="project" value="InterPro"/>
</dbReference>
<evidence type="ECO:0000256" key="3">
    <source>
        <dbReference type="ARBA" id="ARBA00022695"/>
    </source>
</evidence>
<evidence type="ECO:0000256" key="4">
    <source>
        <dbReference type="ARBA" id="ARBA00022741"/>
    </source>
</evidence>
<dbReference type="GO" id="GO:0003968">
    <property type="term" value="F:RNA-directed RNA polymerase activity"/>
    <property type="evidence" value="ECO:0007669"/>
    <property type="project" value="UniProtKB-KW"/>
</dbReference>
<keyword evidence="3" id="KW-0548">Nucleotidyltransferase</keyword>
<evidence type="ECO:0000313" key="17">
    <source>
        <dbReference type="Proteomes" id="UP000831863"/>
    </source>
</evidence>
<dbReference type="GO" id="GO:0008174">
    <property type="term" value="F:mRNA methyltransferase activity"/>
    <property type="evidence" value="ECO:0007669"/>
    <property type="project" value="UniProtKB-UniRule"/>
</dbReference>
<dbReference type="InterPro" id="IPR027351">
    <property type="entry name" value="(+)RNA_virus_helicase_core_dom"/>
</dbReference>
<dbReference type="GO" id="GO:0006396">
    <property type="term" value="P:RNA processing"/>
    <property type="evidence" value="ECO:0007669"/>
    <property type="project" value="InterPro"/>
</dbReference>
<evidence type="ECO:0000256" key="9">
    <source>
        <dbReference type="ARBA" id="ARBA00042213"/>
    </source>
</evidence>
<reference evidence="16" key="1">
    <citation type="journal article" date="2019" name="Arch. Virol.">
        <title>Molecular characterization of a new vitivirus discovered in a blueberry plant with green mosaic symptoms.</title>
        <authorList>
            <person name="Thekke-Veetil T."/>
            <person name="Ho T."/>
        </authorList>
    </citation>
    <scope>NUCLEOTIDE SEQUENCE</scope>
    <source>
        <strain evidence="16">NJ1</strain>
    </source>
</reference>
<feature type="domain" description="(+)RNA virus helicase C-terminal" evidence="14">
    <location>
        <begin position="916"/>
        <end position="1193"/>
    </location>
</feature>
<evidence type="ECO:0000256" key="7">
    <source>
        <dbReference type="ARBA" id="ARBA00022840"/>
    </source>
</evidence>
<keyword evidence="6" id="KW-0347">Helicase</keyword>
<dbReference type="InterPro" id="IPR002588">
    <property type="entry name" value="Alphavirus-like_MT_dom"/>
</dbReference>
<proteinExistence type="predicted"/>
<evidence type="ECO:0000259" key="14">
    <source>
        <dbReference type="PROSITE" id="PS51657"/>
    </source>
</evidence>
<dbReference type="SUPFAM" id="SSF51197">
    <property type="entry name" value="Clavaminate synthase-like"/>
    <property type="match status" value="1"/>
</dbReference>
<feature type="domain" description="Alphavirus-like MT" evidence="15">
    <location>
        <begin position="66"/>
        <end position="244"/>
    </location>
</feature>
<dbReference type="Pfam" id="PF00978">
    <property type="entry name" value="RdRP_2"/>
    <property type="match status" value="1"/>
</dbReference>
<dbReference type="InterPro" id="IPR043502">
    <property type="entry name" value="DNA/RNA_pol_sf"/>
</dbReference>
<dbReference type="EMBL" id="MK460433">
    <property type="protein sequence ID" value="QEH60473.1"/>
    <property type="molecule type" value="Genomic_RNA"/>
</dbReference>
<dbReference type="GO" id="GO:0039694">
    <property type="term" value="P:viral RNA genome replication"/>
    <property type="evidence" value="ECO:0007669"/>
    <property type="project" value="InterPro"/>
</dbReference>
<sequence>MSISVSSQRVAAANLFANTEAGVSAEIKTLKGKELLEDEKRSNQLFDYYVPDSIRDYFSSIGVHTSVNSYRVHPHPISKMLENHILYNVFQHLLGDKNLFVSCKENKVNLILNRKGSGTRGVRYNRYVTAKDRFRYWDGNTELDLSFLPKLLETAQGADTCFVHDEVHYWSLEDMQEFLGHMESVKRVVYSIIYPVELHMGLEVSLNPSKYQFDKRGTYFLWCPDGKANGSYIQPVNDWLLSTSKIEDSKLRGWSITRLETFGAHHVFAAVREGGLSEPEDTYNDFECVNPNDVFGVFAITRFPRLRSDVVKAVFSFLLALKKPDANSAVAKCRQISRGDESPDEIFFLGMLARKIQSSDVFSGKCKFDAVEFMLESFLHCIGTKWLYLLNRAEYDRRDVHHLFSSIEPAKFIVKKTFRAYKKGLKIQREIAQEVLEMKLDFNTDPICNIVKIPENELGWVPGSLKGESWVPDALKGWKVGSGGEYQCTTVIDARYADHGDIFFAYVRRLRDFYKNPSKPWESRIGILGKSSTLRECYRVFNWSHGWFRTYKMLGEPDYDSMFLNGEISFERLQEIREGAKKKVHEESDDEEESEERGRLECSCGEKMPIYSSDVRYKAEGEGDSLKGRVAWFYSRDGEGYTYNGGNHTSKGWNAQLDEIIEKCGYSASAFNHCLYQEYVKGGKINFHADDEEVYPLDNPILTVNLTGEAVFSVKCGGGMGNAKLRGTEYFLMPNGFQRSHKHAVECTTQRSSMTFRSTKSIVLQNKRTDEGSDISEYKEEMDESNTLEGISEARGVCVLNALSAHLAIEPTNITAMVAEADPRCAAALSKGGVTLATFLDICYHLNMAACIFSERGSVVLNGDRVRGSFELQNNHLKLVEDGPQLSGLGDAYLLNPDCSELFFKPDIKLAETLRNSFHNSFTGVVIPNHNIKGKLKEGEKCQVYAIWGFAGSGKSHYVQALMRSRTPYRALIISPRKALALDWIDKISKRHRVCTYEVALSYLHLYEHVILDEINLYPEGYLDLVLCLARFKSVMVLGDPLQSEYYNKKDRIVLAGPGSVFSRFEGENRYLLYSYRLPKNQSYFGIKCLGPGDASYFTKGNVMVASRSEKDKWKNSFTIGEAQGLSFESARLIGSSALTKVENGMAMVALTRCRNGLSLPSRKEPFYASSFLSKVMNKKIITRSDLLGELEKKMSSVKIIEEPALLNDDEVDLGRKLRLDPMLKALMSWVDPVEIEEEEIEPEVIKKEGMRTHLPISERSNALYSSTLKSKEEREALTDVHGPTQQIDDQGGKDPRDNPGPLSYKSRYLDHKMDDDATFFLSVKKRLRFCDYLRNMSKYESKKVHGDQLFSIFKEFLKLPAHVEPSSLDFALEEFNKKRLQKSAALIGSHSDRSEISWPSNYVRIFLKDQMCTKLEKRGVDAKAGQLIACFSHAVLFHFGPKIRQAERTMYNLLPRNWLVYSQKNYDDLDEWCKTHCLGKMGTDSDYTAFDQSQDSVVLAFEVRLLEYLGWSEELVNEYKELKLMIGSRLGDLSVMRFSGEFGTFFLNTMFNIMYTILKYEITLDQPIAFAGDDMYAPGDLREKSKYKHILEDKKIIKLEAKVNRSTKPLFCGWRMTPYGIIKEPNLLLDRWRIAEEKGTLDDCIVNYSLEASYGYRLIDYLFDVEVDVDAQCELTRLIIKNKRKLPDRFQKLFSSDGDVSSDDDEGNAFTLEIEGK</sequence>
<dbReference type="InterPro" id="IPR037151">
    <property type="entry name" value="AlkB-like_sf"/>
</dbReference>
<dbReference type="InterPro" id="IPR044861">
    <property type="entry name" value="IPNS-like_FE2OG_OXY"/>
</dbReference>
<evidence type="ECO:0000256" key="2">
    <source>
        <dbReference type="ARBA" id="ARBA00022679"/>
    </source>
</evidence>
<dbReference type="Pfam" id="PF01660">
    <property type="entry name" value="Vmethyltransf"/>
    <property type="match status" value="1"/>
</dbReference>
<dbReference type="Gene3D" id="3.40.50.300">
    <property type="entry name" value="P-loop containing nucleotide triphosphate hydrolases"/>
    <property type="match status" value="1"/>
</dbReference>
<keyword evidence="8" id="KW-0693">Viral RNA replication</keyword>
<name>A0AAF1DAW3_9VIRU</name>
<evidence type="ECO:0000256" key="8">
    <source>
        <dbReference type="ARBA" id="ARBA00022953"/>
    </source>
</evidence>
<dbReference type="CDD" id="cd23245">
    <property type="entry name" value="Betaflexiviridae_RdRp"/>
    <property type="match status" value="1"/>
</dbReference>
<evidence type="ECO:0000313" key="16">
    <source>
        <dbReference type="EMBL" id="QEH60473.1"/>
    </source>
</evidence>